<evidence type="ECO:0000313" key="2">
    <source>
        <dbReference type="Proteomes" id="UP000183407"/>
    </source>
</evidence>
<organism evidence="1 2">
    <name type="scientific">Rhodococcus jostii</name>
    <dbReference type="NCBI Taxonomy" id="132919"/>
    <lineage>
        <taxon>Bacteria</taxon>
        <taxon>Bacillati</taxon>
        <taxon>Actinomycetota</taxon>
        <taxon>Actinomycetes</taxon>
        <taxon>Mycobacteriales</taxon>
        <taxon>Nocardiaceae</taxon>
        <taxon>Rhodococcus</taxon>
    </lineage>
</organism>
<reference evidence="2" key="1">
    <citation type="submission" date="2016-10" db="EMBL/GenBank/DDBJ databases">
        <authorList>
            <person name="Varghese N."/>
        </authorList>
    </citation>
    <scope>NUCLEOTIDE SEQUENCE [LARGE SCALE GENOMIC DNA]</scope>
    <source>
        <strain evidence="2">DSM 44719</strain>
    </source>
</reference>
<proteinExistence type="predicted"/>
<dbReference type="Proteomes" id="UP000183407">
    <property type="component" value="Unassembled WGS sequence"/>
</dbReference>
<dbReference type="AlphaFoldDB" id="A0A1H4IKT6"/>
<name>A0A1H4IKT6_RHOJO</name>
<dbReference type="EMBL" id="FNTL01000002">
    <property type="protein sequence ID" value="SEB34699.1"/>
    <property type="molecule type" value="Genomic_DNA"/>
</dbReference>
<gene>
    <name evidence="1" type="ORF">SAMN04490220_0179</name>
</gene>
<accession>A0A1H4IKT6</accession>
<protein>
    <submittedName>
        <fullName evidence="1">Uncharacterized protein</fullName>
    </submittedName>
</protein>
<evidence type="ECO:0000313" key="1">
    <source>
        <dbReference type="EMBL" id="SEB34699.1"/>
    </source>
</evidence>
<sequence length="101" mass="11235">MWHSDRDNDILDFALLWEPLGGPTPENVAAAFAIDISEYNRRLRAAARLQLARLQQGVTSSEHIYGLSVMAALDRGLPLEHTEWPDSSSGMTLKMLDDIPS</sequence>